<evidence type="ECO:0000313" key="3">
    <source>
        <dbReference type="Proteomes" id="UP001274896"/>
    </source>
</evidence>
<dbReference type="Proteomes" id="UP001274896">
    <property type="component" value="Unassembled WGS sequence"/>
</dbReference>
<accession>A0AAE0UPW5</accession>
<feature type="transmembrane region" description="Helical" evidence="1">
    <location>
        <begin position="34"/>
        <end position="53"/>
    </location>
</feature>
<keyword evidence="1" id="KW-1133">Transmembrane helix</keyword>
<dbReference type="AlphaFoldDB" id="A0AAE0UPW5"/>
<gene>
    <name evidence="2" type="ORF">QTP70_018749</name>
</gene>
<sequence>SSHSTETADQGSPSLLILLYHTAMFDTVDHKIRFYFTIYSIQLDFLALLWSGLGPISQIELRMWPLGMPNHDPTQLFVVCHTAIRPTVKLPVF</sequence>
<keyword evidence="1" id="KW-0472">Membrane</keyword>
<dbReference type="EMBL" id="JAUCMX010000020">
    <property type="protein sequence ID" value="KAK3515362.1"/>
    <property type="molecule type" value="Genomic_DNA"/>
</dbReference>
<evidence type="ECO:0000313" key="2">
    <source>
        <dbReference type="EMBL" id="KAK3515362.1"/>
    </source>
</evidence>
<evidence type="ECO:0000256" key="1">
    <source>
        <dbReference type="SAM" id="Phobius"/>
    </source>
</evidence>
<comment type="caution">
    <text evidence="2">The sequence shown here is derived from an EMBL/GenBank/DDBJ whole genome shotgun (WGS) entry which is preliminary data.</text>
</comment>
<keyword evidence="1" id="KW-0812">Transmembrane</keyword>
<keyword evidence="3" id="KW-1185">Reference proteome</keyword>
<feature type="non-terminal residue" evidence="2">
    <location>
        <position position="1"/>
    </location>
</feature>
<proteinExistence type="predicted"/>
<protein>
    <submittedName>
        <fullName evidence="2">Uncharacterized protein</fullName>
    </submittedName>
</protein>
<name>A0AAE0UPW5_9TELE</name>
<organism evidence="2 3">
    <name type="scientific">Hemibagrus guttatus</name>
    <dbReference type="NCBI Taxonomy" id="175788"/>
    <lineage>
        <taxon>Eukaryota</taxon>
        <taxon>Metazoa</taxon>
        <taxon>Chordata</taxon>
        <taxon>Craniata</taxon>
        <taxon>Vertebrata</taxon>
        <taxon>Euteleostomi</taxon>
        <taxon>Actinopterygii</taxon>
        <taxon>Neopterygii</taxon>
        <taxon>Teleostei</taxon>
        <taxon>Ostariophysi</taxon>
        <taxon>Siluriformes</taxon>
        <taxon>Bagridae</taxon>
        <taxon>Hemibagrus</taxon>
    </lineage>
</organism>
<reference evidence="2" key="1">
    <citation type="submission" date="2023-06" db="EMBL/GenBank/DDBJ databases">
        <title>Male Hemibagrus guttatus genome.</title>
        <authorList>
            <person name="Bian C."/>
        </authorList>
    </citation>
    <scope>NUCLEOTIDE SEQUENCE</scope>
    <source>
        <strain evidence="2">Male_cb2023</strain>
        <tissue evidence="2">Muscle</tissue>
    </source>
</reference>